<dbReference type="AlphaFoldDB" id="S3EIE6"/>
<organism evidence="7 8">
    <name type="scientific">Candidatus Photodesmus katoptron Akat1</name>
    <dbReference type="NCBI Taxonomy" id="1236703"/>
    <lineage>
        <taxon>Bacteria</taxon>
        <taxon>Pseudomonadati</taxon>
        <taxon>Pseudomonadota</taxon>
        <taxon>Gammaproteobacteria</taxon>
        <taxon>Vibrionales</taxon>
        <taxon>Vibrionaceae</taxon>
        <taxon>Candidatus Photodesmus</taxon>
    </lineage>
</organism>
<dbReference type="InterPro" id="IPR001029">
    <property type="entry name" value="Flagellin_N"/>
</dbReference>
<dbReference type="PATRIC" id="fig|1236703.3.peg.417"/>
<keyword evidence="7" id="KW-0282">Flagellum</keyword>
<dbReference type="GO" id="GO:0009424">
    <property type="term" value="C:bacterial-type flagellum hook"/>
    <property type="evidence" value="ECO:0007669"/>
    <property type="project" value="InterPro"/>
</dbReference>
<keyword evidence="8" id="KW-1185">Reference proteome</keyword>
<feature type="domain" description="Flagellin N-terminal" evidence="6">
    <location>
        <begin position="5"/>
        <end position="142"/>
    </location>
</feature>
<evidence type="ECO:0000256" key="3">
    <source>
        <dbReference type="ARBA" id="ARBA00005709"/>
    </source>
</evidence>
<gene>
    <name evidence="7" type="primary">flgL</name>
    <name evidence="7" type="ORF">O1U_0421</name>
</gene>
<evidence type="ECO:0000256" key="4">
    <source>
        <dbReference type="ARBA" id="ARBA00022525"/>
    </source>
</evidence>
<protein>
    <submittedName>
        <fullName evidence="7">Flagellar hook-associated protein 3</fullName>
    </submittedName>
</protein>
<evidence type="ECO:0000256" key="5">
    <source>
        <dbReference type="ARBA" id="ARBA00023143"/>
    </source>
</evidence>
<keyword evidence="7" id="KW-0966">Cell projection</keyword>
<keyword evidence="7" id="KW-0969">Cilium</keyword>
<dbReference type="SUPFAM" id="SSF64518">
    <property type="entry name" value="Phase 1 flagellin"/>
    <property type="match status" value="1"/>
</dbReference>
<evidence type="ECO:0000256" key="1">
    <source>
        <dbReference type="ARBA" id="ARBA00004365"/>
    </source>
</evidence>
<dbReference type="NCBIfam" id="TIGR02550">
    <property type="entry name" value="flagell_flgL"/>
    <property type="match status" value="1"/>
</dbReference>
<sequence length="397" mass="45904">MLNRISSFYNHQLVQDNFRSQENKIHHNQLQLTSGNKLIQASDNPLDIHYIQNVNQQLEELKQYIDSIELVRNRLVNHEIIISNAETFSDEAKRIVMSMINASLSHEDMQVKSIEIQEIANNFIKLANFKDTSDSYVFSGTKSKNQPFFFNKDKKVVYLGDNAQRTVKISNNLEIAINDPGSTVFMEIHNPYGDFEPQYHLQYSSKLLLESAINSDDNDQSSYAVKFIDMVDGNSGYQLEKDGQVVKVDKFDPSKGIQYENISVQVKNQFTTGDCIFLKPRKTYSIFDTFQNIIELTKNPIKNANFIAKLHQITQEFHTAFIHFNKVHSDIGIRMSTLDAQEEQHKDFQLTFKKIKSNLEDLDYTEVVIELNDNLKALQISQIAFNKTKDLTLFNYI</sequence>
<evidence type="ECO:0000256" key="2">
    <source>
        <dbReference type="ARBA" id="ARBA00004613"/>
    </source>
</evidence>
<dbReference type="EMBL" id="AMSD01000001">
    <property type="protein sequence ID" value="EPE37958.1"/>
    <property type="molecule type" value="Genomic_DNA"/>
</dbReference>
<dbReference type="STRING" id="28176.CF66_4041"/>
<name>S3EIE6_9GAMM</name>
<dbReference type="PANTHER" id="PTHR42792:SF1">
    <property type="entry name" value="FLAGELLAR HOOK-ASSOCIATED PROTEIN 3"/>
    <property type="match status" value="1"/>
</dbReference>
<dbReference type="GO" id="GO:0005198">
    <property type="term" value="F:structural molecule activity"/>
    <property type="evidence" value="ECO:0007669"/>
    <property type="project" value="InterPro"/>
</dbReference>
<reference evidence="7 8" key="1">
    <citation type="journal article" date="2014" name="Environ. Microbiol.">
        <title>Genomic signatures of obligate host dependence in the luminous bacterial symbiont of a vertebrate.</title>
        <authorList>
            <person name="Hendry T.A."/>
            <person name="de Wet J.R."/>
            <person name="Dunlap P.V."/>
        </authorList>
    </citation>
    <scope>NUCLEOTIDE SEQUENCE [LARGE SCALE GENOMIC DNA]</scope>
    <source>
        <strain evidence="7 8">Akat1</strain>
    </source>
</reference>
<comment type="subcellular location">
    <subcellularLocation>
        <location evidence="1">Bacterial flagellum</location>
    </subcellularLocation>
    <subcellularLocation>
        <location evidence="2">Secreted</location>
    </subcellularLocation>
</comment>
<keyword evidence="5" id="KW-0975">Bacterial flagellum</keyword>
<keyword evidence="4" id="KW-0964">Secreted</keyword>
<dbReference type="InterPro" id="IPR013384">
    <property type="entry name" value="Flagell_FlgL"/>
</dbReference>
<dbReference type="Pfam" id="PF00669">
    <property type="entry name" value="Flagellin_N"/>
    <property type="match status" value="1"/>
</dbReference>
<dbReference type="Gene3D" id="1.20.1330.10">
    <property type="entry name" value="f41 fragment of flagellin, N-terminal domain"/>
    <property type="match status" value="1"/>
</dbReference>
<comment type="caution">
    <text evidence="7">The sequence shown here is derived from an EMBL/GenBank/DDBJ whole genome shotgun (WGS) entry which is preliminary data.</text>
</comment>
<accession>S3EIE6</accession>
<dbReference type="eggNOG" id="COG1344">
    <property type="taxonomic scope" value="Bacteria"/>
</dbReference>
<evidence type="ECO:0000313" key="7">
    <source>
        <dbReference type="EMBL" id="EPE37958.1"/>
    </source>
</evidence>
<dbReference type="InterPro" id="IPR001492">
    <property type="entry name" value="Flagellin"/>
</dbReference>
<evidence type="ECO:0000259" key="6">
    <source>
        <dbReference type="Pfam" id="PF00669"/>
    </source>
</evidence>
<dbReference type="RefSeq" id="WP_016503756.1">
    <property type="nucleotide sequence ID" value="NZ_AMSD01000001.1"/>
</dbReference>
<proteinExistence type="inferred from homology"/>
<dbReference type="Proteomes" id="UP000053688">
    <property type="component" value="Unassembled WGS sequence"/>
</dbReference>
<dbReference type="PANTHER" id="PTHR42792">
    <property type="entry name" value="FLAGELLIN"/>
    <property type="match status" value="1"/>
</dbReference>
<evidence type="ECO:0000313" key="8">
    <source>
        <dbReference type="Proteomes" id="UP000053688"/>
    </source>
</evidence>
<dbReference type="GO" id="GO:0071973">
    <property type="term" value="P:bacterial-type flagellum-dependent cell motility"/>
    <property type="evidence" value="ECO:0007669"/>
    <property type="project" value="InterPro"/>
</dbReference>
<comment type="similarity">
    <text evidence="3">Belongs to the bacterial flagellin family.</text>
</comment>